<dbReference type="Pfam" id="PF02311">
    <property type="entry name" value="AraC_binding"/>
    <property type="match status" value="1"/>
</dbReference>
<evidence type="ECO:0000256" key="1">
    <source>
        <dbReference type="ARBA" id="ARBA00023015"/>
    </source>
</evidence>
<dbReference type="InterPro" id="IPR003313">
    <property type="entry name" value="AraC-bd"/>
</dbReference>
<dbReference type="EMBL" id="JBHTJI010000042">
    <property type="protein sequence ID" value="MFD0991382.1"/>
    <property type="molecule type" value="Genomic_DNA"/>
</dbReference>
<evidence type="ECO:0000313" key="6">
    <source>
        <dbReference type="Proteomes" id="UP001597061"/>
    </source>
</evidence>
<organism evidence="5 6">
    <name type="scientific">Mariniflexile jejuense</name>
    <dbReference type="NCBI Taxonomy" id="1173582"/>
    <lineage>
        <taxon>Bacteria</taxon>
        <taxon>Pseudomonadati</taxon>
        <taxon>Bacteroidota</taxon>
        <taxon>Flavobacteriia</taxon>
        <taxon>Flavobacteriales</taxon>
        <taxon>Flavobacteriaceae</taxon>
        <taxon>Mariniflexile</taxon>
    </lineage>
</organism>
<reference evidence="6" key="1">
    <citation type="journal article" date="2019" name="Int. J. Syst. Evol. Microbiol.">
        <title>The Global Catalogue of Microorganisms (GCM) 10K type strain sequencing project: providing services to taxonomists for standard genome sequencing and annotation.</title>
        <authorList>
            <consortium name="The Broad Institute Genomics Platform"/>
            <consortium name="The Broad Institute Genome Sequencing Center for Infectious Disease"/>
            <person name="Wu L."/>
            <person name="Ma J."/>
        </authorList>
    </citation>
    <scope>NUCLEOTIDE SEQUENCE [LARGE SCALE GENOMIC DNA]</scope>
    <source>
        <strain evidence="6">CCUG 62414</strain>
    </source>
</reference>
<comment type="caution">
    <text evidence="5">The sequence shown here is derived from an EMBL/GenBank/DDBJ whole genome shotgun (WGS) entry which is preliminary data.</text>
</comment>
<dbReference type="SUPFAM" id="SSF51215">
    <property type="entry name" value="Regulatory protein AraC"/>
    <property type="match status" value="1"/>
</dbReference>
<dbReference type="InterPro" id="IPR009057">
    <property type="entry name" value="Homeodomain-like_sf"/>
</dbReference>
<keyword evidence="1" id="KW-0805">Transcription regulation</keyword>
<keyword evidence="3" id="KW-0804">Transcription</keyword>
<dbReference type="SUPFAM" id="SSF46689">
    <property type="entry name" value="Homeodomain-like"/>
    <property type="match status" value="1"/>
</dbReference>
<evidence type="ECO:0000313" key="5">
    <source>
        <dbReference type="EMBL" id="MFD0991382.1"/>
    </source>
</evidence>
<gene>
    <name evidence="5" type="ORF">ACFQ1R_14855</name>
</gene>
<proteinExistence type="predicted"/>
<dbReference type="Gene3D" id="1.10.10.60">
    <property type="entry name" value="Homeodomain-like"/>
    <property type="match status" value="1"/>
</dbReference>
<dbReference type="Proteomes" id="UP001597061">
    <property type="component" value="Unassembled WGS sequence"/>
</dbReference>
<dbReference type="RefSeq" id="WP_379927059.1">
    <property type="nucleotide sequence ID" value="NZ_JBHTJI010000042.1"/>
</dbReference>
<keyword evidence="2" id="KW-0238">DNA-binding</keyword>
<keyword evidence="6" id="KW-1185">Reference proteome</keyword>
<evidence type="ECO:0000256" key="2">
    <source>
        <dbReference type="ARBA" id="ARBA00023125"/>
    </source>
</evidence>
<dbReference type="InterPro" id="IPR018060">
    <property type="entry name" value="HTH_AraC"/>
</dbReference>
<dbReference type="PANTHER" id="PTHR43280:SF32">
    <property type="entry name" value="TRANSCRIPTIONAL REGULATORY PROTEIN"/>
    <property type="match status" value="1"/>
</dbReference>
<dbReference type="SMART" id="SM00342">
    <property type="entry name" value="HTH_ARAC"/>
    <property type="match status" value="1"/>
</dbReference>
<dbReference type="PROSITE" id="PS01124">
    <property type="entry name" value="HTH_ARAC_FAMILY_2"/>
    <property type="match status" value="1"/>
</dbReference>
<dbReference type="PANTHER" id="PTHR43280">
    <property type="entry name" value="ARAC-FAMILY TRANSCRIPTIONAL REGULATOR"/>
    <property type="match status" value="1"/>
</dbReference>
<evidence type="ECO:0000259" key="4">
    <source>
        <dbReference type="PROSITE" id="PS01124"/>
    </source>
</evidence>
<accession>A0ABW3JQ19</accession>
<protein>
    <submittedName>
        <fullName evidence="5">AraC family transcriptional regulator</fullName>
    </submittedName>
</protein>
<dbReference type="Pfam" id="PF12833">
    <property type="entry name" value="HTH_18"/>
    <property type="match status" value="1"/>
</dbReference>
<dbReference type="InterPro" id="IPR037923">
    <property type="entry name" value="HTH-like"/>
</dbReference>
<name>A0ABW3JQ19_9FLAO</name>
<sequence length="289" mass="33423">MQETKGLLNDIKLHEKLTIRVSSNADANLPKETLDKLLKTHRKAFYFFLFMMKGNSTHKVDLNEQTVLEGQILFVLPNQIHTLPQRKDGDEYFKISFDENCLALLPQQFSFLINPLNTQIIEFDNASKQRVKSLFENLNQLLHSDNEQKNATIILAHLNSLMTEFDISYFKSVTKENAQSTKIQKYIEFKIAVETHLTEQHSINTIADNLSVTTNNLYNIVKEFSGVSPKEFITNRLMLEAQRKLHYEKTSIKELAYKLGFNDPDYFSRLFKKSTGKSVSSYLADIQDL</sequence>
<feature type="domain" description="HTH araC/xylS-type" evidence="4">
    <location>
        <begin position="181"/>
        <end position="285"/>
    </location>
</feature>
<evidence type="ECO:0000256" key="3">
    <source>
        <dbReference type="ARBA" id="ARBA00023163"/>
    </source>
</evidence>